<name>A0AA40IB72_CNENI</name>
<dbReference type="InterPro" id="IPR055452">
    <property type="entry name" value="TRAPP14_C"/>
</dbReference>
<dbReference type="InterPro" id="IPR031626">
    <property type="entry name" value="TRAPPC14"/>
</dbReference>
<dbReference type="Pfam" id="PF23652">
    <property type="entry name" value="TRAPP14_C"/>
    <property type="match status" value="1"/>
</dbReference>
<dbReference type="Proteomes" id="UP001177744">
    <property type="component" value="Unassembled WGS sequence"/>
</dbReference>
<protein>
    <recommendedName>
        <fullName evidence="1">TRAPP14 C-terminal domain-containing protein</fullName>
    </recommendedName>
</protein>
<dbReference type="PANTHER" id="PTHR16096:SF8">
    <property type="entry name" value="TRAFFICKING PROTEIN PARTICLE COMPLEX SUBUNIT 14"/>
    <property type="match status" value="1"/>
</dbReference>
<dbReference type="GO" id="GO:1990071">
    <property type="term" value="C:TRAPPII protein complex"/>
    <property type="evidence" value="ECO:0007669"/>
    <property type="project" value="TreeGrafter"/>
</dbReference>
<evidence type="ECO:0000313" key="2">
    <source>
        <dbReference type="EMBL" id="KAK1345770.1"/>
    </source>
</evidence>
<comment type="caution">
    <text evidence="2">The sequence shown here is derived from an EMBL/GenBank/DDBJ whole genome shotgun (WGS) entry which is preliminary data.</text>
</comment>
<evidence type="ECO:0000313" key="3">
    <source>
        <dbReference type="Proteomes" id="UP001177744"/>
    </source>
</evidence>
<evidence type="ECO:0000259" key="1">
    <source>
        <dbReference type="Pfam" id="PF23652"/>
    </source>
</evidence>
<reference evidence="2" key="1">
    <citation type="submission" date="2023-06" db="EMBL/GenBank/DDBJ databases">
        <title>Reference genome for the Northern bat (Eptesicus nilssonii), a most northern bat species.</title>
        <authorList>
            <person name="Laine V.N."/>
            <person name="Pulliainen A.T."/>
            <person name="Lilley T.M."/>
        </authorList>
    </citation>
    <scope>NUCLEOTIDE SEQUENCE</scope>
    <source>
        <strain evidence="2">BLF_Eptnil</strain>
        <tissue evidence="2">Kidney</tissue>
    </source>
</reference>
<accession>A0AA40IB72</accession>
<proteinExistence type="predicted"/>
<organism evidence="2 3">
    <name type="scientific">Cnephaeus nilssonii</name>
    <name type="common">Northern bat</name>
    <name type="synonym">Eptesicus nilssonii</name>
    <dbReference type="NCBI Taxonomy" id="3371016"/>
    <lineage>
        <taxon>Eukaryota</taxon>
        <taxon>Metazoa</taxon>
        <taxon>Chordata</taxon>
        <taxon>Craniata</taxon>
        <taxon>Vertebrata</taxon>
        <taxon>Euteleostomi</taxon>
        <taxon>Mammalia</taxon>
        <taxon>Eutheria</taxon>
        <taxon>Laurasiatheria</taxon>
        <taxon>Chiroptera</taxon>
        <taxon>Yangochiroptera</taxon>
        <taxon>Vespertilionidae</taxon>
        <taxon>Cnephaeus</taxon>
    </lineage>
</organism>
<feature type="domain" description="TRAPP14 C-terminal" evidence="1">
    <location>
        <begin position="34"/>
        <end position="80"/>
    </location>
</feature>
<dbReference type="GO" id="GO:0060271">
    <property type="term" value="P:cilium assembly"/>
    <property type="evidence" value="ECO:0007669"/>
    <property type="project" value="InterPro"/>
</dbReference>
<keyword evidence="3" id="KW-1185">Reference proteome</keyword>
<dbReference type="AlphaFoldDB" id="A0AA40IB72"/>
<dbReference type="EMBL" id="JAULJE010000002">
    <property type="protein sequence ID" value="KAK1345770.1"/>
    <property type="molecule type" value="Genomic_DNA"/>
</dbReference>
<gene>
    <name evidence="2" type="ORF">QTO34_008234</name>
</gene>
<dbReference type="PANTHER" id="PTHR16096">
    <property type="entry name" value="MICROTUBULE-ASSOCIATED PROTEIN 11"/>
    <property type="match status" value="1"/>
</dbReference>
<dbReference type="GO" id="GO:0043014">
    <property type="term" value="F:alpha-tubulin binding"/>
    <property type="evidence" value="ECO:0007669"/>
    <property type="project" value="InterPro"/>
</dbReference>
<sequence>MQAALDSIVCHTPLNNLGFSWKGSALTFSVAFQVGSVMEGRAITSPVASTVGRPLYLRPEKAVLSLDEIAKCKVLVVEAIK</sequence>